<dbReference type="Gene3D" id="3.40.50.1820">
    <property type="entry name" value="alpha/beta hydrolase"/>
    <property type="match status" value="1"/>
</dbReference>
<evidence type="ECO:0000313" key="1">
    <source>
        <dbReference type="EMBL" id="ORX68727.1"/>
    </source>
</evidence>
<dbReference type="OrthoDB" id="2498029at2759"/>
<keyword evidence="2" id="KW-1185">Reference proteome</keyword>
<protein>
    <recommendedName>
        <fullName evidence="3">Alpha/beta-hydrolase</fullName>
    </recommendedName>
</protein>
<accession>A0A1Y1W5C2</accession>
<dbReference type="AlphaFoldDB" id="A0A1Y1W5C2"/>
<dbReference type="Proteomes" id="UP000193922">
    <property type="component" value="Unassembled WGS sequence"/>
</dbReference>
<gene>
    <name evidence="1" type="ORF">DL89DRAFT_278591</name>
</gene>
<proteinExistence type="predicted"/>
<sequence length="272" mass="30559">MSQDSAKVIQSVSRSPRHFAHPIRCPILHYPDEYGLEYEDVFFPSLDGTPLEGWFLPCKSSSLLVICNHVLWMNRQGIGAAGGNDFEVNFMPDYKHLHDAGYNVLCYDLRNHGHSGTANGGITGNGYYESRDVAASINWHCSAGAIGANSTIVAAAKYPEYFTEIKCMVAPQPISMGAIYKAVTKLLGMPEKLQEIDRDTQLINGFTADKMSPIPYAKAVTWPTLLLQIFNRLGTKEKELHWIHGTTRRFDGYKYLPEHPEVLLGWLDKYMK</sequence>
<comment type="caution">
    <text evidence="1">The sequence shown here is derived from an EMBL/GenBank/DDBJ whole genome shotgun (WGS) entry which is preliminary data.</text>
</comment>
<evidence type="ECO:0000313" key="2">
    <source>
        <dbReference type="Proteomes" id="UP000193922"/>
    </source>
</evidence>
<dbReference type="RefSeq" id="XP_040742509.1">
    <property type="nucleotide sequence ID" value="XM_040889511.1"/>
</dbReference>
<dbReference type="InterPro" id="IPR029058">
    <property type="entry name" value="AB_hydrolase_fold"/>
</dbReference>
<dbReference type="GeneID" id="63806159"/>
<dbReference type="SUPFAM" id="SSF53474">
    <property type="entry name" value="alpha/beta-Hydrolases"/>
    <property type="match status" value="1"/>
</dbReference>
<name>A0A1Y1W5C2_9FUNG</name>
<evidence type="ECO:0008006" key="3">
    <source>
        <dbReference type="Google" id="ProtNLM"/>
    </source>
</evidence>
<reference evidence="1 2" key="1">
    <citation type="submission" date="2016-07" db="EMBL/GenBank/DDBJ databases">
        <title>Pervasive Adenine N6-methylation of Active Genes in Fungi.</title>
        <authorList>
            <consortium name="DOE Joint Genome Institute"/>
            <person name="Mondo S.J."/>
            <person name="Dannebaum R.O."/>
            <person name="Kuo R.C."/>
            <person name="Labutti K."/>
            <person name="Haridas S."/>
            <person name="Kuo A."/>
            <person name="Salamov A."/>
            <person name="Ahrendt S.R."/>
            <person name="Lipzen A."/>
            <person name="Sullivan W."/>
            <person name="Andreopoulos W.B."/>
            <person name="Clum A."/>
            <person name="Lindquist E."/>
            <person name="Daum C."/>
            <person name="Ramamoorthy G.K."/>
            <person name="Gryganskyi A."/>
            <person name="Culley D."/>
            <person name="Magnuson J.K."/>
            <person name="James T.Y."/>
            <person name="O'Malley M.A."/>
            <person name="Stajich J.E."/>
            <person name="Spatafora J.W."/>
            <person name="Visel A."/>
            <person name="Grigoriev I.V."/>
        </authorList>
    </citation>
    <scope>NUCLEOTIDE SEQUENCE [LARGE SCALE GENOMIC DNA]</scope>
    <source>
        <strain evidence="1 2">ATCC 12442</strain>
    </source>
</reference>
<dbReference type="EMBL" id="MCFD01000009">
    <property type="protein sequence ID" value="ORX68727.1"/>
    <property type="molecule type" value="Genomic_DNA"/>
</dbReference>
<organism evidence="1 2">
    <name type="scientific">Linderina pennispora</name>
    <dbReference type="NCBI Taxonomy" id="61395"/>
    <lineage>
        <taxon>Eukaryota</taxon>
        <taxon>Fungi</taxon>
        <taxon>Fungi incertae sedis</taxon>
        <taxon>Zoopagomycota</taxon>
        <taxon>Kickxellomycotina</taxon>
        <taxon>Kickxellomycetes</taxon>
        <taxon>Kickxellales</taxon>
        <taxon>Kickxellaceae</taxon>
        <taxon>Linderina</taxon>
    </lineage>
</organism>